<dbReference type="InterPro" id="IPR002121">
    <property type="entry name" value="HRDC_dom"/>
</dbReference>
<evidence type="ECO:0000256" key="2">
    <source>
        <dbReference type="ARBA" id="ARBA00001947"/>
    </source>
</evidence>
<dbReference type="SMART" id="SM00487">
    <property type="entry name" value="DEXDc"/>
    <property type="match status" value="1"/>
</dbReference>
<keyword evidence="13" id="KW-0234">DNA repair</keyword>
<protein>
    <recommendedName>
        <fullName evidence="16">DNA helicase RecQ</fullName>
        <ecNumber evidence="16">5.6.2.4</ecNumber>
    </recommendedName>
</protein>
<dbReference type="InterPro" id="IPR001650">
    <property type="entry name" value="Helicase_C-like"/>
</dbReference>
<keyword evidence="4" id="KW-0479">Metal-binding</keyword>
<keyword evidence="5" id="KW-0547">Nucleotide-binding</keyword>
<evidence type="ECO:0000256" key="15">
    <source>
        <dbReference type="ARBA" id="ARBA00034617"/>
    </source>
</evidence>
<evidence type="ECO:0000256" key="13">
    <source>
        <dbReference type="ARBA" id="ARBA00023204"/>
    </source>
</evidence>
<dbReference type="GO" id="GO:0003678">
    <property type="term" value="F:DNA helicase activity"/>
    <property type="evidence" value="ECO:0007669"/>
    <property type="project" value="UniProtKB-EC"/>
</dbReference>
<dbReference type="Pfam" id="PF16124">
    <property type="entry name" value="RecQ_Zn_bind"/>
    <property type="match status" value="1"/>
</dbReference>
<dbReference type="InterPro" id="IPR036388">
    <property type="entry name" value="WH-like_DNA-bd_sf"/>
</dbReference>
<feature type="domain" description="Helicase ATP-binding" evidence="18">
    <location>
        <begin position="26"/>
        <end position="195"/>
    </location>
</feature>
<evidence type="ECO:0000256" key="1">
    <source>
        <dbReference type="ARBA" id="ARBA00001946"/>
    </source>
</evidence>
<keyword evidence="12" id="KW-0233">DNA recombination</keyword>
<dbReference type="NCBIfam" id="TIGR00614">
    <property type="entry name" value="recQ_fam"/>
    <property type="match status" value="1"/>
</dbReference>
<dbReference type="Pfam" id="PF14493">
    <property type="entry name" value="HTH_40"/>
    <property type="match status" value="1"/>
</dbReference>
<dbReference type="CDD" id="cd18794">
    <property type="entry name" value="SF2_C_RecQ"/>
    <property type="match status" value="1"/>
</dbReference>
<dbReference type="InterPro" id="IPR029491">
    <property type="entry name" value="Helicase_HTH"/>
</dbReference>
<evidence type="ECO:0000259" key="18">
    <source>
        <dbReference type="PROSITE" id="PS51192"/>
    </source>
</evidence>
<evidence type="ECO:0000313" key="21">
    <source>
        <dbReference type="Proteomes" id="UP001296943"/>
    </source>
</evidence>
<dbReference type="PANTHER" id="PTHR13710:SF105">
    <property type="entry name" value="ATP-DEPENDENT DNA HELICASE Q1"/>
    <property type="match status" value="1"/>
</dbReference>
<dbReference type="Gene3D" id="1.10.150.80">
    <property type="entry name" value="HRDC domain"/>
    <property type="match status" value="1"/>
</dbReference>
<dbReference type="GO" id="GO:0016787">
    <property type="term" value="F:hydrolase activity"/>
    <property type="evidence" value="ECO:0007669"/>
    <property type="project" value="UniProtKB-KW"/>
</dbReference>
<keyword evidence="7 20" id="KW-0378">Hydrolase</keyword>
<evidence type="ECO:0000256" key="6">
    <source>
        <dbReference type="ARBA" id="ARBA00022763"/>
    </source>
</evidence>
<dbReference type="PROSITE" id="PS50967">
    <property type="entry name" value="HRDC"/>
    <property type="match status" value="1"/>
</dbReference>
<reference evidence="20 21" key="1">
    <citation type="submission" date="2021-01" db="EMBL/GenBank/DDBJ databases">
        <title>Genomic Encyclopedia of Type Strains, Phase IV (KMG-IV): sequencing the most valuable type-strain genomes for metagenomic binning, comparative biology and taxonomic classification.</title>
        <authorList>
            <person name="Goeker M."/>
        </authorList>
    </citation>
    <scope>NUCLEOTIDE SEQUENCE [LARGE SCALE GENOMIC DNA]</scope>
    <source>
        <strain evidence="20 21">DSM 23711</strain>
    </source>
</reference>
<evidence type="ECO:0000256" key="7">
    <source>
        <dbReference type="ARBA" id="ARBA00022801"/>
    </source>
</evidence>
<dbReference type="InterPro" id="IPR018982">
    <property type="entry name" value="RQC_domain"/>
</dbReference>
<dbReference type="InterPro" id="IPR010997">
    <property type="entry name" value="HRDC-like_sf"/>
</dbReference>
<dbReference type="EC" id="5.6.2.4" evidence="16"/>
<dbReference type="InterPro" id="IPR027417">
    <property type="entry name" value="P-loop_NTPase"/>
</dbReference>
<keyword evidence="21" id="KW-1185">Reference proteome</keyword>
<keyword evidence="8 20" id="KW-0347">Helicase</keyword>
<dbReference type="InterPro" id="IPR004589">
    <property type="entry name" value="DNA_helicase_ATP-dep_RecQ"/>
</dbReference>
<dbReference type="PROSITE" id="PS51192">
    <property type="entry name" value="HELICASE_ATP_BIND_1"/>
    <property type="match status" value="1"/>
</dbReference>
<evidence type="ECO:0000256" key="16">
    <source>
        <dbReference type="NCBIfam" id="TIGR01389"/>
    </source>
</evidence>
<dbReference type="CDD" id="cd17920">
    <property type="entry name" value="DEXHc_RecQ"/>
    <property type="match status" value="1"/>
</dbReference>
<comment type="catalytic activity">
    <reaction evidence="15">
        <text>Couples ATP hydrolysis with the unwinding of duplex DNA by translocating in the 3'-5' direction.</text>
        <dbReference type="EC" id="5.6.2.4"/>
    </reaction>
</comment>
<dbReference type="Pfam" id="PF09382">
    <property type="entry name" value="RQC"/>
    <property type="match status" value="1"/>
</dbReference>
<keyword evidence="6" id="KW-0227">DNA damage</keyword>
<dbReference type="InterPro" id="IPR006293">
    <property type="entry name" value="DNA_helicase_ATP-dep_RecQ_bac"/>
</dbReference>
<keyword evidence="11" id="KW-0238">DNA-binding</keyword>
<evidence type="ECO:0000256" key="8">
    <source>
        <dbReference type="ARBA" id="ARBA00022806"/>
    </source>
</evidence>
<dbReference type="Pfam" id="PF00270">
    <property type="entry name" value="DEAD"/>
    <property type="match status" value="1"/>
</dbReference>
<dbReference type="Pfam" id="PF00570">
    <property type="entry name" value="HRDC"/>
    <property type="match status" value="1"/>
</dbReference>
<dbReference type="Pfam" id="PF00271">
    <property type="entry name" value="Helicase_C"/>
    <property type="match status" value="1"/>
</dbReference>
<comment type="similarity">
    <text evidence="3">Belongs to the helicase family. RecQ subfamily.</text>
</comment>
<evidence type="ECO:0000256" key="4">
    <source>
        <dbReference type="ARBA" id="ARBA00022723"/>
    </source>
</evidence>
<dbReference type="SMART" id="SM00956">
    <property type="entry name" value="RQC"/>
    <property type="match status" value="1"/>
</dbReference>
<comment type="cofactor">
    <cofactor evidence="2">
        <name>Zn(2+)</name>
        <dbReference type="ChEBI" id="CHEBI:29105"/>
    </cofactor>
</comment>
<dbReference type="SUPFAM" id="SSF46785">
    <property type="entry name" value="Winged helix' DNA-binding domain"/>
    <property type="match status" value="1"/>
</dbReference>
<feature type="domain" description="Helicase C-terminal" evidence="19">
    <location>
        <begin position="215"/>
        <end position="363"/>
    </location>
</feature>
<evidence type="ECO:0000259" key="19">
    <source>
        <dbReference type="PROSITE" id="PS51194"/>
    </source>
</evidence>
<evidence type="ECO:0000256" key="11">
    <source>
        <dbReference type="ARBA" id="ARBA00023125"/>
    </source>
</evidence>
<dbReference type="NCBIfam" id="TIGR01389">
    <property type="entry name" value="recQ"/>
    <property type="match status" value="1"/>
</dbReference>
<dbReference type="SMART" id="SM00490">
    <property type="entry name" value="HELICc"/>
    <property type="match status" value="1"/>
</dbReference>
<comment type="caution">
    <text evidence="20">The sequence shown here is derived from an EMBL/GenBank/DDBJ whole genome shotgun (WGS) entry which is preliminary data.</text>
</comment>
<dbReference type="EMBL" id="JAFBDR010000004">
    <property type="protein sequence ID" value="MBM7570531.1"/>
    <property type="molecule type" value="Genomic_DNA"/>
</dbReference>
<evidence type="ECO:0000259" key="17">
    <source>
        <dbReference type="PROSITE" id="PS50967"/>
    </source>
</evidence>
<dbReference type="InterPro" id="IPR032284">
    <property type="entry name" value="RecQ_Zn-bd"/>
</dbReference>
<dbReference type="SUPFAM" id="SSF52540">
    <property type="entry name" value="P-loop containing nucleoside triphosphate hydrolases"/>
    <property type="match status" value="1"/>
</dbReference>
<sequence length="707" mass="80666">MLTKAQQLLKEYYGFDEFRPGQQEVIEQLLQQQNALAIMPTGGGKSLCYQIPGLTMNGTAVIVSPLISLMKDQVDALASLGIPATYINSSLSNEEQQHRLHMLREGRYKFLYVAPERFEQPAFIETLKNISISLLAFDEAHCISQWGHDFRPSYRSIVPTLKKIPSIPVIVALTATATDEVIQDIQRLLHIQDQQVTNTGFARENLSFHLLKGRDKQAFILEYVEQRKQESGIIYATTRKQVDQLYNYLRSRGFAVAKYHAGLSEQDRKQAQNAFIQEEKSIMVATNAFGMGIDKSNVRYVIHYAMPMNIESYYQEAGRAGRDGEPSDCLLLFSGQDIQLQKFLIEQSLMDEEKKVNEYKKLQAMINYCHTHSCLQTFILHYFNDFSTSEDCGRCTNCTSDLERKDMTTEAQMVLSCVKRMGERFGAGMTAKVLKGSKDKKVNSFQLNKLTTYGIMSKHTEKEITNFIHFLVAEDILSAGDQRFPTLKLTKKAAAVLKGQKQVWMQVGNIELSESTDYDTALFEELRSLRKQIADEEKVPPYVLFSDATIKEMCRYFPKTKDAMLQIKGVGQKKYDQYGEQFMSVITQSAGAINEKTVVSKPAPTLTENKEPSYLISYNLFTNGNGLKAVADERQITEQTVVNHLLTAYKNGYQLDWSTFFNEEQEIEVLRVRDTLEEPKLKPLKEQLPEDFDYTVIRAVLVKNEFL</sequence>
<comment type="cofactor">
    <cofactor evidence="1">
        <name>Mg(2+)</name>
        <dbReference type="ChEBI" id="CHEBI:18420"/>
    </cofactor>
</comment>
<keyword evidence="10" id="KW-0067">ATP-binding</keyword>
<evidence type="ECO:0000256" key="5">
    <source>
        <dbReference type="ARBA" id="ARBA00022741"/>
    </source>
</evidence>
<dbReference type="RefSeq" id="WP_204497959.1">
    <property type="nucleotide sequence ID" value="NZ_JAFBDR010000004.1"/>
</dbReference>
<keyword evidence="9" id="KW-0862">Zinc</keyword>
<gene>
    <name evidence="20" type="ORF">JOC48_001009</name>
</gene>
<dbReference type="InterPro" id="IPR011545">
    <property type="entry name" value="DEAD/DEAH_box_helicase_dom"/>
</dbReference>
<evidence type="ECO:0000313" key="20">
    <source>
        <dbReference type="EMBL" id="MBM7570531.1"/>
    </source>
</evidence>
<name>A0ABS2MXA5_9BACI</name>
<dbReference type="InterPro" id="IPR044876">
    <property type="entry name" value="HRDC_dom_sf"/>
</dbReference>
<proteinExistence type="inferred from homology"/>
<evidence type="ECO:0000256" key="3">
    <source>
        <dbReference type="ARBA" id="ARBA00005446"/>
    </source>
</evidence>
<dbReference type="SMART" id="SM00341">
    <property type="entry name" value="HRDC"/>
    <property type="match status" value="1"/>
</dbReference>
<dbReference type="Gene3D" id="3.40.50.300">
    <property type="entry name" value="P-loop containing nucleotide triphosphate hydrolases"/>
    <property type="match status" value="2"/>
</dbReference>
<keyword evidence="14" id="KW-0413">Isomerase</keyword>
<dbReference type="SUPFAM" id="SSF47819">
    <property type="entry name" value="HRDC-like"/>
    <property type="match status" value="1"/>
</dbReference>
<organism evidence="20 21">
    <name type="scientific">Aquibacillus albus</name>
    <dbReference type="NCBI Taxonomy" id="1168171"/>
    <lineage>
        <taxon>Bacteria</taxon>
        <taxon>Bacillati</taxon>
        <taxon>Bacillota</taxon>
        <taxon>Bacilli</taxon>
        <taxon>Bacillales</taxon>
        <taxon>Bacillaceae</taxon>
        <taxon>Aquibacillus</taxon>
    </lineage>
</organism>
<evidence type="ECO:0000256" key="14">
    <source>
        <dbReference type="ARBA" id="ARBA00023235"/>
    </source>
</evidence>
<accession>A0ABS2MXA5</accession>
<evidence type="ECO:0000256" key="10">
    <source>
        <dbReference type="ARBA" id="ARBA00022840"/>
    </source>
</evidence>
<dbReference type="InterPro" id="IPR036390">
    <property type="entry name" value="WH_DNA-bd_sf"/>
</dbReference>
<dbReference type="Gene3D" id="1.10.10.10">
    <property type="entry name" value="Winged helix-like DNA-binding domain superfamily/Winged helix DNA-binding domain"/>
    <property type="match status" value="1"/>
</dbReference>
<dbReference type="PROSITE" id="PS51194">
    <property type="entry name" value="HELICASE_CTER"/>
    <property type="match status" value="1"/>
</dbReference>
<feature type="domain" description="HRDC" evidence="17">
    <location>
        <begin position="516"/>
        <end position="596"/>
    </location>
</feature>
<dbReference type="InterPro" id="IPR014001">
    <property type="entry name" value="Helicase_ATP-bd"/>
</dbReference>
<dbReference type="PANTHER" id="PTHR13710">
    <property type="entry name" value="DNA HELICASE RECQ FAMILY MEMBER"/>
    <property type="match status" value="1"/>
</dbReference>
<evidence type="ECO:0000256" key="12">
    <source>
        <dbReference type="ARBA" id="ARBA00023172"/>
    </source>
</evidence>
<evidence type="ECO:0000256" key="9">
    <source>
        <dbReference type="ARBA" id="ARBA00022833"/>
    </source>
</evidence>
<dbReference type="Proteomes" id="UP001296943">
    <property type="component" value="Unassembled WGS sequence"/>
</dbReference>